<dbReference type="InterPro" id="IPR001304">
    <property type="entry name" value="C-type_lectin-like"/>
</dbReference>
<sequence length="329" mass="36651">MYSKMTPLFALVLFVNYDLLLAQCPLNWVSDRTNQDICYYAHTESATWLSAEMDCVRNGGHLVTASSGFVSSQLQNLGLSSFWLGGTNQYNGGYSWVDGSNSTYSNWASGQPVSSTSSMCVSNQNGKWYSTNCNQNYPYVCKLDMTLPNSCAACDDGWVFSAVTGKCYTYVSSQNSFYTARSQCQQYQADLVSIHSHVENTFITDLNNMKQNMTGVLTGLVCSNSNCTWIDGTPFDYEVFFDQYATPFDGNQWCAVIVADGGSNTFDGCIQDQTWNTFSCSNLPDYNWPALCQKNPTFPTTAIKALKKNYQFENSGAIRPIAKNPKFHH</sequence>
<dbReference type="Pfam" id="PF00059">
    <property type="entry name" value="Lectin_C"/>
    <property type="match status" value="2"/>
</dbReference>
<dbReference type="InterPro" id="IPR016187">
    <property type="entry name" value="CTDL_fold"/>
</dbReference>
<protein>
    <submittedName>
        <fullName evidence="5">C-type lectin domain-containing protein</fullName>
    </submittedName>
</protein>
<evidence type="ECO:0000256" key="1">
    <source>
        <dbReference type="ARBA" id="ARBA00023157"/>
    </source>
</evidence>
<feature type="chain" id="PRO_5036964114" evidence="2">
    <location>
        <begin position="23"/>
        <end position="329"/>
    </location>
</feature>
<name>A0A914CRP3_9BILA</name>
<feature type="domain" description="C-type lectin" evidence="3">
    <location>
        <begin position="34"/>
        <end position="142"/>
    </location>
</feature>
<reference evidence="5" key="1">
    <citation type="submission" date="2022-11" db="UniProtKB">
        <authorList>
            <consortium name="WormBaseParasite"/>
        </authorList>
    </citation>
    <scope>IDENTIFICATION</scope>
</reference>
<feature type="domain" description="C-type lectin" evidence="3">
    <location>
        <begin position="163"/>
        <end position="281"/>
    </location>
</feature>
<dbReference type="WBParaSite" id="ACRNAN_scaffold13491.g19543.t1">
    <property type="protein sequence ID" value="ACRNAN_scaffold13491.g19543.t1"/>
    <property type="gene ID" value="ACRNAN_scaffold13491.g19543"/>
</dbReference>
<dbReference type="Proteomes" id="UP000887540">
    <property type="component" value="Unplaced"/>
</dbReference>
<organism evidence="4 5">
    <name type="scientific">Acrobeloides nanus</name>
    <dbReference type="NCBI Taxonomy" id="290746"/>
    <lineage>
        <taxon>Eukaryota</taxon>
        <taxon>Metazoa</taxon>
        <taxon>Ecdysozoa</taxon>
        <taxon>Nematoda</taxon>
        <taxon>Chromadorea</taxon>
        <taxon>Rhabditida</taxon>
        <taxon>Tylenchina</taxon>
        <taxon>Cephalobomorpha</taxon>
        <taxon>Cephaloboidea</taxon>
        <taxon>Cephalobidae</taxon>
        <taxon>Acrobeloides</taxon>
    </lineage>
</organism>
<keyword evidence="2" id="KW-0732">Signal</keyword>
<evidence type="ECO:0000256" key="2">
    <source>
        <dbReference type="SAM" id="SignalP"/>
    </source>
</evidence>
<dbReference type="PROSITE" id="PS00615">
    <property type="entry name" value="C_TYPE_LECTIN_1"/>
    <property type="match status" value="1"/>
</dbReference>
<proteinExistence type="predicted"/>
<accession>A0A914CRP3</accession>
<dbReference type="InterPro" id="IPR050111">
    <property type="entry name" value="C-type_lectin/snaclec_domain"/>
</dbReference>
<dbReference type="SMART" id="SM00034">
    <property type="entry name" value="CLECT"/>
    <property type="match status" value="2"/>
</dbReference>
<dbReference type="InterPro" id="IPR018378">
    <property type="entry name" value="C-type_lectin_CS"/>
</dbReference>
<dbReference type="PROSITE" id="PS50041">
    <property type="entry name" value="C_TYPE_LECTIN_2"/>
    <property type="match status" value="2"/>
</dbReference>
<dbReference type="Gene3D" id="3.10.100.10">
    <property type="entry name" value="Mannose-Binding Protein A, subunit A"/>
    <property type="match status" value="2"/>
</dbReference>
<keyword evidence="1" id="KW-1015">Disulfide bond</keyword>
<evidence type="ECO:0000313" key="5">
    <source>
        <dbReference type="WBParaSite" id="ACRNAN_scaffold13491.g19543.t1"/>
    </source>
</evidence>
<dbReference type="SUPFAM" id="SSF56436">
    <property type="entry name" value="C-type lectin-like"/>
    <property type="match status" value="2"/>
</dbReference>
<evidence type="ECO:0000313" key="4">
    <source>
        <dbReference type="Proteomes" id="UP000887540"/>
    </source>
</evidence>
<keyword evidence="4" id="KW-1185">Reference proteome</keyword>
<dbReference type="InterPro" id="IPR016186">
    <property type="entry name" value="C-type_lectin-like/link_sf"/>
</dbReference>
<dbReference type="AlphaFoldDB" id="A0A914CRP3"/>
<dbReference type="PANTHER" id="PTHR22803">
    <property type="entry name" value="MANNOSE, PHOSPHOLIPASE, LECTIN RECEPTOR RELATED"/>
    <property type="match status" value="1"/>
</dbReference>
<evidence type="ECO:0000259" key="3">
    <source>
        <dbReference type="PROSITE" id="PS50041"/>
    </source>
</evidence>
<feature type="signal peptide" evidence="2">
    <location>
        <begin position="1"/>
        <end position="22"/>
    </location>
</feature>
<dbReference type="CDD" id="cd00037">
    <property type="entry name" value="CLECT"/>
    <property type="match status" value="2"/>
</dbReference>